<dbReference type="EMBL" id="HBUF01539988">
    <property type="protein sequence ID" value="CAG6754756.1"/>
    <property type="molecule type" value="Transcribed_RNA"/>
</dbReference>
<evidence type="ECO:0000313" key="1">
    <source>
        <dbReference type="EMBL" id="CAG6754758.1"/>
    </source>
</evidence>
<protein>
    <submittedName>
        <fullName evidence="1">Uncharacterized protein</fullName>
    </submittedName>
</protein>
<accession>A0A8D8ZVL3</accession>
<dbReference type="EMBL" id="HBUF01539989">
    <property type="protein sequence ID" value="CAG6754758.1"/>
    <property type="molecule type" value="Transcribed_RNA"/>
</dbReference>
<proteinExistence type="predicted"/>
<sequence>MLSSPQELRVSSEFSSGIVPSELLNPSTDKTCDMRHSTEALSSSLSKDLSWGLWSEVGLSPPSREERVSNFPFPISLNVLNIQSTHSGGQPVISSEPKHLAMVEWILFKLTDLNRLS</sequence>
<name>A0A8D8ZVL3_9HEMI</name>
<dbReference type="AlphaFoldDB" id="A0A8D8ZVL3"/>
<reference evidence="1" key="1">
    <citation type="submission" date="2021-05" db="EMBL/GenBank/DDBJ databases">
        <authorList>
            <person name="Alioto T."/>
            <person name="Alioto T."/>
            <person name="Gomez Garrido J."/>
        </authorList>
    </citation>
    <scope>NUCLEOTIDE SEQUENCE</scope>
</reference>
<organism evidence="1">
    <name type="scientific">Cacopsylla melanoneura</name>
    <dbReference type="NCBI Taxonomy" id="428564"/>
    <lineage>
        <taxon>Eukaryota</taxon>
        <taxon>Metazoa</taxon>
        <taxon>Ecdysozoa</taxon>
        <taxon>Arthropoda</taxon>
        <taxon>Hexapoda</taxon>
        <taxon>Insecta</taxon>
        <taxon>Pterygota</taxon>
        <taxon>Neoptera</taxon>
        <taxon>Paraneoptera</taxon>
        <taxon>Hemiptera</taxon>
        <taxon>Sternorrhyncha</taxon>
        <taxon>Psylloidea</taxon>
        <taxon>Psyllidae</taxon>
        <taxon>Psyllinae</taxon>
        <taxon>Cacopsylla</taxon>
    </lineage>
</organism>